<dbReference type="Proteomes" id="UP000059680">
    <property type="component" value="Chromosome 1"/>
</dbReference>
<name>A0A0P0V4P6_ORYSJ</name>
<keyword evidence="3" id="KW-0158">Chromosome</keyword>
<dbReference type="ExpressionAtlas" id="A0A0P0V4P6">
    <property type="expression patterns" value="baseline and differential"/>
</dbReference>
<feature type="coiled-coil region" evidence="6">
    <location>
        <begin position="41"/>
        <end position="78"/>
    </location>
</feature>
<keyword evidence="4" id="KW-0238">DNA-binding</keyword>
<organism evidence="7 8">
    <name type="scientific">Oryza sativa subsp. japonica</name>
    <name type="common">Rice</name>
    <dbReference type="NCBI Taxonomy" id="39947"/>
    <lineage>
        <taxon>Eukaryota</taxon>
        <taxon>Viridiplantae</taxon>
        <taxon>Streptophyta</taxon>
        <taxon>Embryophyta</taxon>
        <taxon>Tracheophyta</taxon>
        <taxon>Spermatophyta</taxon>
        <taxon>Magnoliopsida</taxon>
        <taxon>Liliopsida</taxon>
        <taxon>Poales</taxon>
        <taxon>Poaceae</taxon>
        <taxon>BOP clade</taxon>
        <taxon>Oryzoideae</taxon>
        <taxon>Oryzeae</taxon>
        <taxon>Oryzinae</taxon>
        <taxon>Oryza</taxon>
        <taxon>Oryza sativa</taxon>
    </lineage>
</organism>
<keyword evidence="6" id="KW-0175">Coiled coil</keyword>
<reference evidence="7 8" key="2">
    <citation type="journal article" date="2013" name="Plant Cell Physiol.">
        <title>Rice Annotation Project Database (RAP-DB): an integrative and interactive database for rice genomics.</title>
        <authorList>
            <person name="Sakai H."/>
            <person name="Lee S.S."/>
            <person name="Tanaka T."/>
            <person name="Numa H."/>
            <person name="Kim J."/>
            <person name="Kawahara Y."/>
            <person name="Wakimoto H."/>
            <person name="Yang C.C."/>
            <person name="Iwamoto M."/>
            <person name="Abe T."/>
            <person name="Yamada Y."/>
            <person name="Muto A."/>
            <person name="Inokuchi H."/>
            <person name="Ikemura T."/>
            <person name="Matsumoto T."/>
            <person name="Sasaki T."/>
            <person name="Itoh T."/>
        </authorList>
    </citation>
    <scope>NUCLEOTIDE SEQUENCE [LARGE SCALE GENOMIC DNA]</scope>
    <source>
        <strain evidence="8">cv. Nipponbare</strain>
    </source>
</reference>
<evidence type="ECO:0000256" key="4">
    <source>
        <dbReference type="ARBA" id="ARBA00023125"/>
    </source>
</evidence>
<dbReference type="Gramene" id="Os01t0589300-02">
    <property type="protein sequence ID" value="Os01t0589300-02"/>
    <property type="gene ID" value="Os01g0589300"/>
</dbReference>
<dbReference type="PANTHER" id="PTHR46267">
    <property type="entry name" value="SINGLE MYB HISTONE 4"/>
    <property type="match status" value="1"/>
</dbReference>
<dbReference type="InterPro" id="IPR044597">
    <property type="entry name" value="SMH1-6"/>
</dbReference>
<comment type="subcellular location">
    <subcellularLocation>
        <location evidence="2">Chromosome</location>
    </subcellularLocation>
    <subcellularLocation>
        <location evidence="1">Nucleus</location>
    </subcellularLocation>
</comment>
<dbReference type="GO" id="GO:0003691">
    <property type="term" value="F:double-stranded telomeric DNA binding"/>
    <property type="evidence" value="ECO:0007669"/>
    <property type="project" value="InterPro"/>
</dbReference>
<evidence type="ECO:0007829" key="9">
    <source>
        <dbReference type="PeptideAtlas" id="A0A0P0V4P6"/>
    </source>
</evidence>
<protein>
    <submittedName>
        <fullName evidence="7">Os01g0589300 protein</fullName>
    </submittedName>
</protein>
<evidence type="ECO:0000256" key="2">
    <source>
        <dbReference type="ARBA" id="ARBA00004286"/>
    </source>
</evidence>
<evidence type="ECO:0000256" key="5">
    <source>
        <dbReference type="ARBA" id="ARBA00023242"/>
    </source>
</evidence>
<dbReference type="GO" id="GO:0005694">
    <property type="term" value="C:chromosome"/>
    <property type="evidence" value="ECO:0007669"/>
    <property type="project" value="UniProtKB-SubCell"/>
</dbReference>
<evidence type="ECO:0000256" key="1">
    <source>
        <dbReference type="ARBA" id="ARBA00004123"/>
    </source>
</evidence>
<dbReference type="EMBL" id="AP014957">
    <property type="protein sequence ID" value="BAS72936.1"/>
    <property type="molecule type" value="Genomic_DNA"/>
</dbReference>
<evidence type="ECO:0000256" key="6">
    <source>
        <dbReference type="SAM" id="Coils"/>
    </source>
</evidence>
<keyword evidence="8" id="KW-1185">Reference proteome</keyword>
<evidence type="ECO:0007829" key="10">
    <source>
        <dbReference type="ProteomicsDB" id="A0A0P0V4P6"/>
    </source>
</evidence>
<reference evidence="8" key="1">
    <citation type="journal article" date="2005" name="Nature">
        <title>The map-based sequence of the rice genome.</title>
        <authorList>
            <consortium name="International rice genome sequencing project (IRGSP)"/>
            <person name="Matsumoto T."/>
            <person name="Wu J."/>
            <person name="Kanamori H."/>
            <person name="Katayose Y."/>
            <person name="Fujisawa M."/>
            <person name="Namiki N."/>
            <person name="Mizuno H."/>
            <person name="Yamamoto K."/>
            <person name="Antonio B.A."/>
            <person name="Baba T."/>
            <person name="Sakata K."/>
            <person name="Nagamura Y."/>
            <person name="Aoki H."/>
            <person name="Arikawa K."/>
            <person name="Arita K."/>
            <person name="Bito T."/>
            <person name="Chiden Y."/>
            <person name="Fujitsuka N."/>
            <person name="Fukunaka R."/>
            <person name="Hamada M."/>
            <person name="Harada C."/>
            <person name="Hayashi A."/>
            <person name="Hijishita S."/>
            <person name="Honda M."/>
            <person name="Hosokawa S."/>
            <person name="Ichikawa Y."/>
            <person name="Idonuma A."/>
            <person name="Iijima M."/>
            <person name="Ikeda M."/>
            <person name="Ikeno M."/>
            <person name="Ito K."/>
            <person name="Ito S."/>
            <person name="Ito T."/>
            <person name="Ito Y."/>
            <person name="Ito Y."/>
            <person name="Iwabuchi A."/>
            <person name="Kamiya K."/>
            <person name="Karasawa W."/>
            <person name="Kurita K."/>
            <person name="Katagiri S."/>
            <person name="Kikuta A."/>
            <person name="Kobayashi H."/>
            <person name="Kobayashi N."/>
            <person name="Machita K."/>
            <person name="Maehara T."/>
            <person name="Masukawa M."/>
            <person name="Mizubayashi T."/>
            <person name="Mukai Y."/>
            <person name="Nagasaki H."/>
            <person name="Nagata Y."/>
            <person name="Naito S."/>
            <person name="Nakashima M."/>
            <person name="Nakama Y."/>
            <person name="Nakamichi Y."/>
            <person name="Nakamura M."/>
            <person name="Meguro A."/>
            <person name="Negishi M."/>
            <person name="Ohta I."/>
            <person name="Ohta T."/>
            <person name="Okamoto M."/>
            <person name="Ono N."/>
            <person name="Saji S."/>
            <person name="Sakaguchi M."/>
            <person name="Sakai K."/>
            <person name="Shibata M."/>
            <person name="Shimokawa T."/>
            <person name="Song J."/>
            <person name="Takazaki Y."/>
            <person name="Terasawa K."/>
            <person name="Tsugane M."/>
            <person name="Tsuji K."/>
            <person name="Ueda S."/>
            <person name="Waki K."/>
            <person name="Yamagata H."/>
            <person name="Yamamoto M."/>
            <person name="Yamamoto S."/>
            <person name="Yamane H."/>
            <person name="Yoshiki S."/>
            <person name="Yoshihara R."/>
            <person name="Yukawa K."/>
            <person name="Zhong H."/>
            <person name="Yano M."/>
            <person name="Yuan Q."/>
            <person name="Ouyang S."/>
            <person name="Liu J."/>
            <person name="Jones K.M."/>
            <person name="Gansberger K."/>
            <person name="Moffat K."/>
            <person name="Hill J."/>
            <person name="Bera J."/>
            <person name="Fadrosh D."/>
            <person name="Jin S."/>
            <person name="Johri S."/>
            <person name="Kim M."/>
            <person name="Overton L."/>
            <person name="Reardon M."/>
            <person name="Tsitrin T."/>
            <person name="Vuong H."/>
            <person name="Weaver B."/>
            <person name="Ciecko A."/>
            <person name="Tallon L."/>
            <person name="Jackson J."/>
            <person name="Pai G."/>
            <person name="Aken S.V."/>
            <person name="Utterback T."/>
            <person name="Reidmuller S."/>
            <person name="Feldblyum T."/>
            <person name="Hsiao J."/>
            <person name="Zismann V."/>
            <person name="Iobst S."/>
            <person name="de Vazeille A.R."/>
            <person name="Buell C.R."/>
            <person name="Ying K."/>
            <person name="Li Y."/>
            <person name="Lu T."/>
            <person name="Huang Y."/>
            <person name="Zhao Q."/>
            <person name="Feng Q."/>
            <person name="Zhang L."/>
            <person name="Zhu J."/>
            <person name="Weng Q."/>
            <person name="Mu J."/>
            <person name="Lu Y."/>
            <person name="Fan D."/>
            <person name="Liu Y."/>
            <person name="Guan J."/>
            <person name="Zhang Y."/>
            <person name="Yu S."/>
            <person name="Liu X."/>
            <person name="Zhang Y."/>
            <person name="Hong G."/>
            <person name="Han B."/>
            <person name="Choisne N."/>
            <person name="Demange N."/>
            <person name="Orjeda G."/>
            <person name="Samain S."/>
            <person name="Cattolico L."/>
            <person name="Pelletier E."/>
            <person name="Couloux A."/>
            <person name="Segurens B."/>
            <person name="Wincker P."/>
            <person name="D'Hont A."/>
            <person name="Scarpelli C."/>
            <person name="Weissenbach J."/>
            <person name="Salanoubat M."/>
            <person name="Quetier F."/>
            <person name="Yu Y."/>
            <person name="Kim H.R."/>
            <person name="Rambo T."/>
            <person name="Currie J."/>
            <person name="Collura K."/>
            <person name="Luo M."/>
            <person name="Yang T."/>
            <person name="Ammiraju J.S.S."/>
            <person name="Engler F."/>
            <person name="Soderlund C."/>
            <person name="Wing R.A."/>
            <person name="Palmer L.E."/>
            <person name="de la Bastide M."/>
            <person name="Spiegel L."/>
            <person name="Nascimento L."/>
            <person name="Zutavern T."/>
            <person name="O'Shaughnessy A."/>
            <person name="Dike S."/>
            <person name="Dedhia N."/>
            <person name="Preston R."/>
            <person name="Balija V."/>
            <person name="McCombie W.R."/>
            <person name="Chow T."/>
            <person name="Chen H."/>
            <person name="Chung M."/>
            <person name="Chen C."/>
            <person name="Shaw J."/>
            <person name="Wu H."/>
            <person name="Hsiao K."/>
            <person name="Chao Y."/>
            <person name="Chu M."/>
            <person name="Cheng C."/>
            <person name="Hour A."/>
            <person name="Lee P."/>
            <person name="Lin S."/>
            <person name="Lin Y."/>
            <person name="Liou J."/>
            <person name="Liu S."/>
            <person name="Hsing Y."/>
            <person name="Raghuvanshi S."/>
            <person name="Mohanty A."/>
            <person name="Bharti A.K."/>
            <person name="Gaur A."/>
            <person name="Gupta V."/>
            <person name="Kumar D."/>
            <person name="Ravi V."/>
            <person name="Vij S."/>
            <person name="Kapur A."/>
            <person name="Khurana P."/>
            <person name="Khurana P."/>
            <person name="Khurana J.P."/>
            <person name="Tyagi A.K."/>
            <person name="Gaikwad K."/>
            <person name="Singh A."/>
            <person name="Dalal V."/>
            <person name="Srivastava S."/>
            <person name="Dixit A."/>
            <person name="Pal A.K."/>
            <person name="Ghazi I.A."/>
            <person name="Yadav M."/>
            <person name="Pandit A."/>
            <person name="Bhargava A."/>
            <person name="Sureshbabu K."/>
            <person name="Batra K."/>
            <person name="Sharma T.R."/>
            <person name="Mohapatra T."/>
            <person name="Singh N.K."/>
            <person name="Messing J."/>
            <person name="Nelson A.B."/>
            <person name="Fuks G."/>
            <person name="Kavchok S."/>
            <person name="Keizer G."/>
            <person name="Linton E."/>
            <person name="Llaca V."/>
            <person name="Song R."/>
            <person name="Tanyolac B."/>
            <person name="Young S."/>
            <person name="Ho-Il K."/>
            <person name="Hahn J.H."/>
            <person name="Sangsakoo G."/>
            <person name="Vanavichit A."/>
            <person name="de Mattos Luiz.A.T."/>
            <person name="Zimmer P.D."/>
            <person name="Malone G."/>
            <person name="Dellagostin O."/>
            <person name="de Oliveira A.C."/>
            <person name="Bevan M."/>
            <person name="Bancroft I."/>
            <person name="Minx P."/>
            <person name="Cordum H."/>
            <person name="Wilson R."/>
            <person name="Cheng Z."/>
            <person name="Jin W."/>
            <person name="Jiang J."/>
            <person name="Leong S.A."/>
            <person name="Iwama H."/>
            <person name="Gojobori T."/>
            <person name="Itoh T."/>
            <person name="Niimura Y."/>
            <person name="Fujii Y."/>
            <person name="Habara T."/>
            <person name="Sakai H."/>
            <person name="Sato Y."/>
            <person name="Wilson G."/>
            <person name="Kumar K."/>
            <person name="McCouch S."/>
            <person name="Juretic N."/>
            <person name="Hoen D."/>
            <person name="Wright S."/>
            <person name="Bruskiewich R."/>
            <person name="Bureau T."/>
            <person name="Miyao A."/>
            <person name="Hirochika H."/>
            <person name="Nishikawa T."/>
            <person name="Kadowaki K."/>
            <person name="Sugiura M."/>
            <person name="Burr B."/>
            <person name="Sasaki T."/>
        </authorList>
    </citation>
    <scope>NUCLEOTIDE SEQUENCE [LARGE SCALE GENOMIC DNA]</scope>
    <source>
        <strain evidence="8">cv. Nipponbare</strain>
    </source>
</reference>
<dbReference type="PANTHER" id="PTHR46267:SF2">
    <property type="entry name" value="SINGLE MYB HISTONE 1"/>
    <property type="match status" value="1"/>
</dbReference>
<keyword evidence="5" id="KW-0539">Nucleus</keyword>
<evidence type="ECO:0000313" key="8">
    <source>
        <dbReference type="Proteomes" id="UP000059680"/>
    </source>
</evidence>
<accession>A0A0P0V4P6</accession>
<dbReference type="GO" id="GO:0005634">
    <property type="term" value="C:nucleus"/>
    <property type="evidence" value="ECO:0007669"/>
    <property type="project" value="UniProtKB-SubCell"/>
</dbReference>
<keyword evidence="9 10" id="KW-1267">Proteomics identification</keyword>
<evidence type="ECO:0000256" key="3">
    <source>
        <dbReference type="ARBA" id="ARBA00022454"/>
    </source>
</evidence>
<feature type="non-terminal residue" evidence="7">
    <location>
        <position position="1"/>
    </location>
</feature>
<proteinExistence type="evidence at protein level"/>
<sequence>SIKVYSTGEMNIENNNVRQLSKPQVDAELDKMKSMSKEEAASFAARAVAEAEAAIAEAEEAARAAEAAEAEADAAKAFLDAVVTTMQNRNHASAMLRAC</sequence>
<reference evidence="7 8" key="3">
    <citation type="journal article" date="2013" name="Rice">
        <title>Improvement of the Oryza sativa Nipponbare reference genome using next generation sequence and optical map data.</title>
        <authorList>
            <person name="Kawahara Y."/>
            <person name="de la Bastide M."/>
            <person name="Hamilton J.P."/>
            <person name="Kanamori H."/>
            <person name="McCombie W.R."/>
            <person name="Ouyang S."/>
            <person name="Schwartz D.C."/>
            <person name="Tanaka T."/>
            <person name="Wu J."/>
            <person name="Zhou S."/>
            <person name="Childs K.L."/>
            <person name="Davidson R.M."/>
            <person name="Lin H."/>
            <person name="Quesada-Ocampo L."/>
            <person name="Vaillancourt B."/>
            <person name="Sakai H."/>
            <person name="Lee S.S."/>
            <person name="Kim J."/>
            <person name="Numa H."/>
            <person name="Itoh T."/>
            <person name="Buell C.R."/>
            <person name="Matsumoto T."/>
        </authorList>
    </citation>
    <scope>NUCLEOTIDE SEQUENCE [LARGE SCALE GENOMIC DNA]</scope>
    <source>
        <strain evidence="8">cv. Nipponbare</strain>
    </source>
</reference>
<evidence type="ECO:0000313" key="7">
    <source>
        <dbReference type="EMBL" id="BAS72936.1"/>
    </source>
</evidence>
<gene>
    <name evidence="7" type="ordered locus">Os01g0589300</name>
    <name evidence="7" type="ORF">OSNPB_010589300</name>
</gene>
<dbReference type="AlphaFoldDB" id="A0A0P0V4P6"/>